<dbReference type="EMBL" id="BNDW01000102">
    <property type="protein sequence ID" value="GHI26810.1"/>
    <property type="molecule type" value="Genomic_DNA"/>
</dbReference>
<dbReference type="Gene3D" id="1.20.1250.20">
    <property type="entry name" value="MFS general substrate transporter like domains"/>
    <property type="match status" value="1"/>
</dbReference>
<organism evidence="9 10">
    <name type="scientific">Streptomyces hydrogenans</name>
    <dbReference type="NCBI Taxonomy" id="1873719"/>
    <lineage>
        <taxon>Bacteria</taxon>
        <taxon>Bacillati</taxon>
        <taxon>Actinomycetota</taxon>
        <taxon>Actinomycetes</taxon>
        <taxon>Kitasatosporales</taxon>
        <taxon>Streptomycetaceae</taxon>
        <taxon>Streptomyces</taxon>
    </lineage>
</organism>
<feature type="transmembrane region" description="Helical" evidence="7">
    <location>
        <begin position="97"/>
        <end position="116"/>
    </location>
</feature>
<feature type="transmembrane region" description="Helical" evidence="7">
    <location>
        <begin position="122"/>
        <end position="144"/>
    </location>
</feature>
<evidence type="ECO:0000256" key="5">
    <source>
        <dbReference type="ARBA" id="ARBA00023251"/>
    </source>
</evidence>
<dbReference type="InterPro" id="IPR011701">
    <property type="entry name" value="MFS"/>
</dbReference>
<feature type="transmembrane region" description="Helical" evidence="7">
    <location>
        <begin position="320"/>
        <end position="342"/>
    </location>
</feature>
<dbReference type="Proteomes" id="UP001052739">
    <property type="component" value="Unassembled WGS sequence"/>
</dbReference>
<evidence type="ECO:0000256" key="3">
    <source>
        <dbReference type="ARBA" id="ARBA00022989"/>
    </source>
</evidence>
<feature type="region of interest" description="Disordered" evidence="6">
    <location>
        <begin position="1"/>
        <end position="25"/>
    </location>
</feature>
<dbReference type="RefSeq" id="WP_190222308.1">
    <property type="nucleotide sequence ID" value="NZ_BNBS01000012.1"/>
</dbReference>
<name>A0ABQ3PP54_9ACTN</name>
<dbReference type="InterPro" id="IPR036259">
    <property type="entry name" value="MFS_trans_sf"/>
</dbReference>
<dbReference type="Gene3D" id="1.20.1720.10">
    <property type="entry name" value="Multidrug resistance protein D"/>
    <property type="match status" value="1"/>
</dbReference>
<evidence type="ECO:0000256" key="2">
    <source>
        <dbReference type="ARBA" id="ARBA00022692"/>
    </source>
</evidence>
<feature type="transmembrane region" description="Helical" evidence="7">
    <location>
        <begin position="385"/>
        <end position="407"/>
    </location>
</feature>
<evidence type="ECO:0000313" key="9">
    <source>
        <dbReference type="EMBL" id="GHI26810.1"/>
    </source>
</evidence>
<feature type="transmembrane region" description="Helical" evidence="7">
    <location>
        <begin position="156"/>
        <end position="178"/>
    </location>
</feature>
<accession>A0ABQ3PP54</accession>
<dbReference type="PROSITE" id="PS50850">
    <property type="entry name" value="MFS"/>
    <property type="match status" value="1"/>
</dbReference>
<feature type="transmembrane region" description="Helical" evidence="7">
    <location>
        <begin position="66"/>
        <end position="85"/>
    </location>
</feature>
<feature type="transmembrane region" description="Helical" evidence="7">
    <location>
        <begin position="31"/>
        <end position="54"/>
    </location>
</feature>
<evidence type="ECO:0000256" key="7">
    <source>
        <dbReference type="SAM" id="Phobius"/>
    </source>
</evidence>
<dbReference type="PANTHER" id="PTHR42718:SF40">
    <property type="entry name" value="METHYLENOMYCIN A RESISTANCE PROTEIN"/>
    <property type="match status" value="1"/>
</dbReference>
<feature type="transmembrane region" description="Helical" evidence="7">
    <location>
        <begin position="287"/>
        <end position="314"/>
    </location>
</feature>
<feature type="transmembrane region" description="Helical" evidence="7">
    <location>
        <begin position="249"/>
        <end position="266"/>
    </location>
</feature>
<evidence type="ECO:0000259" key="8">
    <source>
        <dbReference type="PROSITE" id="PS50850"/>
    </source>
</evidence>
<keyword evidence="5" id="KW-0046">Antibiotic resistance</keyword>
<comment type="subcellular location">
    <subcellularLocation>
        <location evidence="1">Cell membrane</location>
        <topology evidence="1">Multi-pass membrane protein</topology>
    </subcellularLocation>
</comment>
<proteinExistence type="predicted"/>
<comment type="caution">
    <text evidence="9">The sequence shown here is derived from an EMBL/GenBank/DDBJ whole genome shotgun (WGS) entry which is preliminary data.</text>
</comment>
<keyword evidence="2 7" id="KW-0812">Transmembrane</keyword>
<keyword evidence="3 7" id="KW-1133">Transmembrane helix</keyword>
<evidence type="ECO:0000313" key="10">
    <source>
        <dbReference type="Proteomes" id="UP001052739"/>
    </source>
</evidence>
<evidence type="ECO:0000256" key="6">
    <source>
        <dbReference type="SAM" id="MobiDB-lite"/>
    </source>
</evidence>
<feature type="transmembrane region" description="Helical" evidence="7">
    <location>
        <begin position="354"/>
        <end position="373"/>
    </location>
</feature>
<feature type="transmembrane region" description="Helical" evidence="7">
    <location>
        <begin position="453"/>
        <end position="473"/>
    </location>
</feature>
<dbReference type="Pfam" id="PF07690">
    <property type="entry name" value="MFS_1"/>
    <property type="match status" value="1"/>
</dbReference>
<feature type="transmembrane region" description="Helical" evidence="7">
    <location>
        <begin position="219"/>
        <end position="237"/>
    </location>
</feature>
<dbReference type="SUPFAM" id="SSF103473">
    <property type="entry name" value="MFS general substrate transporter"/>
    <property type="match status" value="1"/>
</dbReference>
<feature type="transmembrane region" description="Helical" evidence="7">
    <location>
        <begin position="184"/>
        <end position="207"/>
    </location>
</feature>
<dbReference type="InterPro" id="IPR020846">
    <property type="entry name" value="MFS_dom"/>
</dbReference>
<feature type="domain" description="Major facilitator superfamily (MFS) profile" evidence="8">
    <location>
        <begin position="31"/>
        <end position="477"/>
    </location>
</feature>
<evidence type="ECO:0000256" key="4">
    <source>
        <dbReference type="ARBA" id="ARBA00023136"/>
    </source>
</evidence>
<sequence>MAIPATRPNTPAGVPGPTEAGDGPARSTKGLLLGLALGYFMVLMDTTIVTVALPDIGHSLHAGLSSLQWVSNGYTLTFAAFLLTAGTLSDRFGGRRVFLVGLWTFGLISAASALVGSVELLVVARALLGVSGALLLPTSLAIVANSFSDPAARAKALGTWAAITGVALAAGPLVGGVLTDSIGWRAIFLVNVPIALVSIVITAKGAAETGRNTARGLDLPGQVSAIVALGALTFGLIQAGGAGWTAPEVLGSFALFVVAAGVFIAVERREATERHTPMLPLRLFRSSTFSAALFAGLLINFALSGVLFTLSLLFQQGRGYSAFLAGLAFLPLTLPTAFNPIFTGRLVARIGPRTPATAGFALMGVGTLVQAGTTSDSAVSVAVSSLGLLLLGFGISYAMPSLVVAVMGSVPRELSGIASGALNSARQTGAVVGVAILGSILNGASSIEAGTRVSVIASGVLLLIGSVVVFGFVGRGQQKAA</sequence>
<dbReference type="PANTHER" id="PTHR42718">
    <property type="entry name" value="MAJOR FACILITATOR SUPERFAMILY MULTIDRUG TRANSPORTER MFSC"/>
    <property type="match status" value="1"/>
</dbReference>
<evidence type="ECO:0000256" key="1">
    <source>
        <dbReference type="ARBA" id="ARBA00004651"/>
    </source>
</evidence>
<reference evidence="9" key="1">
    <citation type="submission" date="2024-05" db="EMBL/GenBank/DDBJ databases">
        <title>Whole genome shotgun sequence of Streptomyces hydrogenans NBRC 13475.</title>
        <authorList>
            <person name="Komaki H."/>
            <person name="Tamura T."/>
        </authorList>
    </citation>
    <scope>NUCLEOTIDE SEQUENCE</scope>
    <source>
        <strain evidence="9">NBRC 13475</strain>
    </source>
</reference>
<keyword evidence="10" id="KW-1185">Reference proteome</keyword>
<gene>
    <name evidence="9" type="primary">mmr</name>
    <name evidence="9" type="ORF">Shyd_81810</name>
</gene>
<feature type="transmembrane region" description="Helical" evidence="7">
    <location>
        <begin position="428"/>
        <end position="447"/>
    </location>
</feature>
<protein>
    <submittedName>
        <fullName evidence="9">MFS transporter</fullName>
    </submittedName>
</protein>
<dbReference type="CDD" id="cd17321">
    <property type="entry name" value="MFS_MMR_MDR_like"/>
    <property type="match status" value="1"/>
</dbReference>
<keyword evidence="4 7" id="KW-0472">Membrane</keyword>